<reference evidence="3 4" key="1">
    <citation type="submission" date="2019-09" db="EMBL/GenBank/DDBJ databases">
        <title>FDA dAtabase for Regulatory Grade micrObial Sequences (FDA-ARGOS): Supporting development and validation of Infectious Disease Dx tests.</title>
        <authorList>
            <person name="Sciortino C."/>
            <person name="Tallon L."/>
            <person name="Sadzewicz L."/>
            <person name="Vavikolanu K."/>
            <person name="Mehta A."/>
            <person name="Aluvathingal J."/>
            <person name="Nadendla S."/>
            <person name="Nandy P."/>
            <person name="Geyer C."/>
            <person name="Yan Y."/>
            <person name="Sichtig H."/>
        </authorList>
    </citation>
    <scope>NUCLEOTIDE SEQUENCE [LARGE SCALE GENOMIC DNA]</scope>
    <source>
        <strain evidence="3 4">FDAARGOS_640</strain>
    </source>
</reference>
<organism evidence="3 4">
    <name type="scientific">Dermabacter vaginalis</name>
    <dbReference type="NCBI Taxonomy" id="1630135"/>
    <lineage>
        <taxon>Bacteria</taxon>
        <taxon>Bacillati</taxon>
        <taxon>Actinomycetota</taxon>
        <taxon>Actinomycetes</taxon>
        <taxon>Micrococcales</taxon>
        <taxon>Dermabacteraceae</taxon>
        <taxon>Dermabacter</taxon>
    </lineage>
</organism>
<evidence type="ECO:0000256" key="1">
    <source>
        <dbReference type="ARBA" id="ARBA00009981"/>
    </source>
</evidence>
<proteinExistence type="inferred from homology"/>
<evidence type="ECO:0000313" key="3">
    <source>
        <dbReference type="EMBL" id="QEU11097.1"/>
    </source>
</evidence>
<evidence type="ECO:0000256" key="2">
    <source>
        <dbReference type="SAM" id="MobiDB-lite"/>
    </source>
</evidence>
<gene>
    <name evidence="3" type="ORF">FOB48_01445</name>
</gene>
<dbReference type="Gene3D" id="3.40.1620.10">
    <property type="entry name" value="YefM-like domain"/>
    <property type="match status" value="1"/>
</dbReference>
<keyword evidence="4" id="KW-1185">Reference proteome</keyword>
<accession>A0ABX6A2Q4</accession>
<dbReference type="Proteomes" id="UP000323865">
    <property type="component" value="Chromosome"/>
</dbReference>
<comment type="similarity">
    <text evidence="1">Belongs to the phD/YefM antitoxin family.</text>
</comment>
<name>A0ABX6A2Q4_9MICO</name>
<evidence type="ECO:0000313" key="4">
    <source>
        <dbReference type="Proteomes" id="UP000323865"/>
    </source>
</evidence>
<protein>
    <submittedName>
        <fullName evidence="3">Type II toxin-antitoxin system Phd/YefM family antitoxin</fullName>
    </submittedName>
</protein>
<dbReference type="InterPro" id="IPR036165">
    <property type="entry name" value="YefM-like_sf"/>
</dbReference>
<dbReference type="EMBL" id="CP044108">
    <property type="protein sequence ID" value="QEU11097.1"/>
    <property type="molecule type" value="Genomic_DNA"/>
</dbReference>
<dbReference type="RefSeq" id="WP_150332554.1">
    <property type="nucleotide sequence ID" value="NZ_CP044108.1"/>
</dbReference>
<feature type="region of interest" description="Disordered" evidence="2">
    <location>
        <begin position="47"/>
        <end position="85"/>
    </location>
</feature>
<sequence length="85" mass="9418">MKTISVAELRQNPTRALDDAAAGQTYVVTKHHRPWAQLGPLEENGSLPLAAARDRGPVSYDDWPDRPAAPQSEIDELVDWARGDR</sequence>
<dbReference type="SUPFAM" id="SSF143120">
    <property type="entry name" value="YefM-like"/>
    <property type="match status" value="1"/>
</dbReference>